<dbReference type="AlphaFoldDB" id="A0A1W9KPK3"/>
<proteinExistence type="predicted"/>
<accession>A0A1W9KPK3</accession>
<gene>
    <name evidence="1" type="ORF">BWK72_20605</name>
</gene>
<dbReference type="Proteomes" id="UP000192505">
    <property type="component" value="Unassembled WGS sequence"/>
</dbReference>
<protein>
    <submittedName>
        <fullName evidence="1">Uncharacterized protein</fullName>
    </submittedName>
</protein>
<dbReference type="InterPro" id="IPR049245">
    <property type="entry name" value="DUF6880"/>
</dbReference>
<name>A0A1W9KPK3_9BURK</name>
<dbReference type="EMBL" id="MTEI01000037">
    <property type="protein sequence ID" value="OQW85764.1"/>
    <property type="molecule type" value="Genomic_DNA"/>
</dbReference>
<organism evidence="1 2">
    <name type="scientific">Rhodoferax ferrireducens</name>
    <dbReference type="NCBI Taxonomy" id="192843"/>
    <lineage>
        <taxon>Bacteria</taxon>
        <taxon>Pseudomonadati</taxon>
        <taxon>Pseudomonadota</taxon>
        <taxon>Betaproteobacteria</taxon>
        <taxon>Burkholderiales</taxon>
        <taxon>Comamonadaceae</taxon>
        <taxon>Rhodoferax</taxon>
    </lineage>
</organism>
<reference evidence="1 2" key="1">
    <citation type="submission" date="2017-01" db="EMBL/GenBank/DDBJ databases">
        <title>Novel large sulfur bacteria in the metagenomes of groundwater-fed chemosynthetic microbial mats in the Lake Huron basin.</title>
        <authorList>
            <person name="Sharrar A.M."/>
            <person name="Flood B.E."/>
            <person name="Bailey J.V."/>
            <person name="Jones D.S."/>
            <person name="Biddanda B."/>
            <person name="Ruberg S.A."/>
            <person name="Marcus D.N."/>
            <person name="Dick G.J."/>
        </authorList>
    </citation>
    <scope>NUCLEOTIDE SEQUENCE [LARGE SCALE GENOMIC DNA]</scope>
    <source>
        <strain evidence="1">A7</strain>
    </source>
</reference>
<sequence>MAKKPTSVQQQFNTWLTRQPHELLVAMLLEVAQRDDRLAQVLLVKSTPAGGQDTLADDLRLLIDDVTTVHRFVDWRSMHTFVDPLDQAVDTLETLLTPEHAPALVELARYAIERTEAAMEEVDDSDRMVGDVLVRLGELHLKACQIARPDPETLAHDLFELETTLPFGVCSFSAVTYRDVLGEKGLQCYRALAQAQWDAPLTAPGSAALHTVFRTRSFKITRVMEDLARASGDVDELVAIKSHDLGSAYSYLTIAEILANADRHDEALQWAERGVAAHPDRTDNRLRDFLVAAYLLHQRGDDALQLTWIQFAEQPHLEAYKKLHTVASQLRLWPAQRERALAWLASEVAREAAKTSRFNPHPSVPDTSRRLEIALWEDDLDGAWAAHQTGQCQQRLRIRLAQALAAARPADAAHLLRQLVPEIVEETKNSAYTSAIELIKQIKPLMLAMDQGAQWPAYLVKLRTAFKAKRNFIKLLDGIKG</sequence>
<comment type="caution">
    <text evidence="1">The sequence shown here is derived from an EMBL/GenBank/DDBJ whole genome shotgun (WGS) entry which is preliminary data.</text>
</comment>
<evidence type="ECO:0000313" key="1">
    <source>
        <dbReference type="EMBL" id="OQW85764.1"/>
    </source>
</evidence>
<dbReference type="Pfam" id="PF21810">
    <property type="entry name" value="DUF6880"/>
    <property type="match status" value="1"/>
</dbReference>
<evidence type="ECO:0000313" key="2">
    <source>
        <dbReference type="Proteomes" id="UP000192505"/>
    </source>
</evidence>